<sequence length="399" mass="46314">MSRSADYTIQGFIYQFIITFHELLLSSENTEITIEGIVEDIDVNTPTEQIVIQCKYHESKQKFTLSNIYKPVLQMLCHYKNNPTKNINYWLHAHFPNETVGSEKILTKTELETILDSKATDLQKYIAQLSSFTQGDEFLKRFKVKFGATLSDTEKAVIVCLASEGFTTEDATEIFYPNAIHAIAELSIQHDEQKRKIKKADFLNELKKKKKTAISRWTKELQDYTKFLKQRRKQIGEILNGNSRKRAIILDANYIVDFERNIPILIQDYVAKYNSKIRLNQTPVFSLVCDEDMLNNIWKSLDQKKLNIERGMIANTFNTTRFLRDPLKVIKDGIIEFKLKLCNHENEFDSIVNEAGFDDAIIISDRNFPFEDTTSCNIEKLKTQEINEIKYLLSLTSTL</sequence>
<dbReference type="Proteomes" id="UP001380186">
    <property type="component" value="Chromosome"/>
</dbReference>
<accession>A0ABN7CIV1</accession>
<dbReference type="RefSeq" id="WP_338613603.1">
    <property type="nucleotide sequence ID" value="NZ_AP029022.1"/>
</dbReference>
<evidence type="ECO:0008006" key="3">
    <source>
        <dbReference type="Google" id="ProtNLM"/>
    </source>
</evidence>
<evidence type="ECO:0000313" key="2">
    <source>
        <dbReference type="Proteomes" id="UP001380186"/>
    </source>
</evidence>
<protein>
    <recommendedName>
        <fullName evidence="3">DUF4365 domain-containing protein</fullName>
    </recommendedName>
</protein>
<organism evidence="1 2">
    <name type="scientific">Chryseobacterium gambrini</name>
    <dbReference type="NCBI Taxonomy" id="373672"/>
    <lineage>
        <taxon>Bacteria</taxon>
        <taxon>Pseudomonadati</taxon>
        <taxon>Bacteroidota</taxon>
        <taxon>Flavobacteriia</taxon>
        <taxon>Flavobacteriales</taxon>
        <taxon>Weeksellaceae</taxon>
        <taxon>Chryseobacterium group</taxon>
        <taxon>Chryseobacterium</taxon>
    </lineage>
</organism>
<reference evidence="1 2" key="1">
    <citation type="journal article" date="2020" name="Microbes Environ.">
        <title>Synthetic bacterial community of duckweed: a simple and stable system to study plant-microbe interactions.</title>
        <authorList>
            <person name="Ishizawa H."/>
            <person name="Tada M."/>
            <person name="Kuroda M."/>
            <person name="Inoue D."/>
            <person name="Futamata H."/>
            <person name="Ike M."/>
        </authorList>
    </citation>
    <scope>NUCLEOTIDE SEQUENCE [LARGE SCALE GENOMIC DNA]</scope>
    <source>
        <strain evidence="1 2">DW100</strain>
    </source>
</reference>
<gene>
    <name evidence="1" type="ORF">CRDW_37060</name>
</gene>
<keyword evidence="2" id="KW-1185">Reference proteome</keyword>
<evidence type="ECO:0000313" key="1">
    <source>
        <dbReference type="EMBL" id="BEV06332.1"/>
    </source>
</evidence>
<proteinExistence type="predicted"/>
<dbReference type="EMBL" id="AP029022">
    <property type="protein sequence ID" value="BEV06332.1"/>
    <property type="molecule type" value="Genomic_DNA"/>
</dbReference>
<name>A0ABN7CIV1_9FLAO</name>